<dbReference type="EMBL" id="FQXP01000006">
    <property type="protein sequence ID" value="SHH90625.1"/>
    <property type="molecule type" value="Genomic_DNA"/>
</dbReference>
<dbReference type="PANTHER" id="PTHR48111">
    <property type="entry name" value="REGULATOR OF RPOS"/>
    <property type="match status" value="1"/>
</dbReference>
<dbReference type="Proteomes" id="UP000184526">
    <property type="component" value="Unassembled WGS sequence"/>
</dbReference>
<comment type="function">
    <text evidence="5">May play the central regulatory role in sporulation. It may be an element of the effector pathway responsible for the activation of sporulation genes in response to nutritional stress. Spo0A may act in concert with spo0H (a sigma factor) to control the expression of some genes that are critical to the sporulation process.</text>
</comment>
<evidence type="ECO:0000259" key="9">
    <source>
        <dbReference type="PROSITE" id="PS51755"/>
    </source>
</evidence>
<dbReference type="InterPro" id="IPR016032">
    <property type="entry name" value="Sig_transdc_resp-reg_C-effctor"/>
</dbReference>
<feature type="domain" description="Response regulatory" evidence="8">
    <location>
        <begin position="3"/>
        <end position="117"/>
    </location>
</feature>
<dbReference type="InterPro" id="IPR011006">
    <property type="entry name" value="CheY-like_superfamily"/>
</dbReference>
<dbReference type="GO" id="GO:0000976">
    <property type="term" value="F:transcription cis-regulatory region binding"/>
    <property type="evidence" value="ECO:0007669"/>
    <property type="project" value="TreeGrafter"/>
</dbReference>
<dbReference type="InterPro" id="IPR036388">
    <property type="entry name" value="WH-like_DNA-bd_sf"/>
</dbReference>
<protein>
    <recommendedName>
        <fullName evidence="1">Stage 0 sporulation protein A homolog</fullName>
    </recommendedName>
</protein>
<feature type="DNA-binding region" description="OmpR/PhoB-type" evidence="7">
    <location>
        <begin position="131"/>
        <end position="231"/>
    </location>
</feature>
<feature type="modified residue" description="4-aspartylphosphate" evidence="6">
    <location>
        <position position="52"/>
    </location>
</feature>
<dbReference type="SMART" id="SM00862">
    <property type="entry name" value="Trans_reg_C"/>
    <property type="match status" value="1"/>
</dbReference>
<dbReference type="RefSeq" id="WP_072831732.1">
    <property type="nucleotide sequence ID" value="NZ_FQXP01000006.1"/>
</dbReference>
<accession>A0A1M5WSL8</accession>
<dbReference type="GO" id="GO:0032993">
    <property type="term" value="C:protein-DNA complex"/>
    <property type="evidence" value="ECO:0007669"/>
    <property type="project" value="TreeGrafter"/>
</dbReference>
<evidence type="ECO:0000259" key="8">
    <source>
        <dbReference type="PROSITE" id="PS50110"/>
    </source>
</evidence>
<dbReference type="Pfam" id="PF00486">
    <property type="entry name" value="Trans_reg_C"/>
    <property type="match status" value="1"/>
</dbReference>
<dbReference type="GO" id="GO:0006355">
    <property type="term" value="P:regulation of DNA-templated transcription"/>
    <property type="evidence" value="ECO:0007669"/>
    <property type="project" value="InterPro"/>
</dbReference>
<dbReference type="AlphaFoldDB" id="A0A1M5WSL8"/>
<gene>
    <name evidence="10" type="ORF">SAMN02745196_01847</name>
</gene>
<keyword evidence="11" id="KW-1185">Reference proteome</keyword>
<dbReference type="PROSITE" id="PS50110">
    <property type="entry name" value="RESPONSE_REGULATORY"/>
    <property type="match status" value="1"/>
</dbReference>
<dbReference type="Pfam" id="PF00072">
    <property type="entry name" value="Response_reg"/>
    <property type="match status" value="1"/>
</dbReference>
<sequence length="233" mass="27086">MYKVLLVEDDETLALALTYTLESNGYKVVSSYNLSDGKQKFMIDNYDLIILDVTLPDGTGYDLCKFIRVEDLEIPIIFLTACDEEVNVVLGLDIGGDDYITKPFRINELLSRIKAILRRKSVDKCKSKEVTERIYSNNIFIDKSKMKLYKDGEELSVSAQEYRLMLLFMENQERILTREQILARLWDDKGDYVEDNTLSVYIKRLRQKIEMDSSNPKIIETVRGVGYRFRGNK</sequence>
<dbReference type="GO" id="GO:0005829">
    <property type="term" value="C:cytosol"/>
    <property type="evidence" value="ECO:0007669"/>
    <property type="project" value="TreeGrafter"/>
</dbReference>
<dbReference type="CDD" id="cd00383">
    <property type="entry name" value="trans_reg_C"/>
    <property type="match status" value="1"/>
</dbReference>
<dbReference type="SMART" id="SM00448">
    <property type="entry name" value="REC"/>
    <property type="match status" value="1"/>
</dbReference>
<organism evidence="10 11">
    <name type="scientific">Clostridium collagenovorans DSM 3089</name>
    <dbReference type="NCBI Taxonomy" id="1121306"/>
    <lineage>
        <taxon>Bacteria</taxon>
        <taxon>Bacillati</taxon>
        <taxon>Bacillota</taxon>
        <taxon>Clostridia</taxon>
        <taxon>Eubacteriales</taxon>
        <taxon>Clostridiaceae</taxon>
        <taxon>Clostridium</taxon>
    </lineage>
</organism>
<feature type="domain" description="OmpR/PhoB-type" evidence="9">
    <location>
        <begin position="131"/>
        <end position="231"/>
    </location>
</feature>
<evidence type="ECO:0000313" key="11">
    <source>
        <dbReference type="Proteomes" id="UP000184526"/>
    </source>
</evidence>
<reference evidence="10 11" key="1">
    <citation type="submission" date="2016-11" db="EMBL/GenBank/DDBJ databases">
        <authorList>
            <person name="Jaros S."/>
            <person name="Januszkiewicz K."/>
            <person name="Wedrychowicz H."/>
        </authorList>
    </citation>
    <scope>NUCLEOTIDE SEQUENCE [LARGE SCALE GENOMIC DNA]</scope>
    <source>
        <strain evidence="10 11">DSM 3089</strain>
    </source>
</reference>
<dbReference type="SUPFAM" id="SSF52172">
    <property type="entry name" value="CheY-like"/>
    <property type="match status" value="1"/>
</dbReference>
<dbReference type="Gene3D" id="3.40.50.2300">
    <property type="match status" value="1"/>
</dbReference>
<evidence type="ECO:0000256" key="7">
    <source>
        <dbReference type="PROSITE-ProRule" id="PRU01091"/>
    </source>
</evidence>
<dbReference type="GO" id="GO:0000156">
    <property type="term" value="F:phosphorelay response regulator activity"/>
    <property type="evidence" value="ECO:0007669"/>
    <property type="project" value="TreeGrafter"/>
</dbReference>
<keyword evidence="6" id="KW-0597">Phosphoprotein</keyword>
<name>A0A1M5WSL8_9CLOT</name>
<evidence type="ECO:0000256" key="4">
    <source>
        <dbReference type="ARBA" id="ARBA00023163"/>
    </source>
</evidence>
<dbReference type="STRING" id="1121306.SAMN02745196_01847"/>
<keyword evidence="4" id="KW-0804">Transcription</keyword>
<keyword evidence="3 7" id="KW-0238">DNA-binding</keyword>
<evidence type="ECO:0000256" key="3">
    <source>
        <dbReference type="ARBA" id="ARBA00023125"/>
    </source>
</evidence>
<dbReference type="PANTHER" id="PTHR48111:SF73">
    <property type="entry name" value="ALKALINE PHOSPHATASE SYNTHESIS TRANSCRIPTIONAL REGULATORY PROTEIN PHOP"/>
    <property type="match status" value="1"/>
</dbReference>
<dbReference type="Gene3D" id="1.10.10.10">
    <property type="entry name" value="Winged helix-like DNA-binding domain superfamily/Winged helix DNA-binding domain"/>
    <property type="match status" value="1"/>
</dbReference>
<evidence type="ECO:0000313" key="10">
    <source>
        <dbReference type="EMBL" id="SHH90625.1"/>
    </source>
</evidence>
<dbReference type="InterPro" id="IPR001867">
    <property type="entry name" value="OmpR/PhoB-type_DNA-bd"/>
</dbReference>
<evidence type="ECO:0000256" key="1">
    <source>
        <dbReference type="ARBA" id="ARBA00018672"/>
    </source>
</evidence>
<keyword evidence="2" id="KW-0805">Transcription regulation</keyword>
<dbReference type="CDD" id="cd17574">
    <property type="entry name" value="REC_OmpR"/>
    <property type="match status" value="1"/>
</dbReference>
<evidence type="ECO:0000256" key="6">
    <source>
        <dbReference type="PROSITE-ProRule" id="PRU00169"/>
    </source>
</evidence>
<dbReference type="OrthoDB" id="9803564at2"/>
<proteinExistence type="predicted"/>
<dbReference type="InterPro" id="IPR001789">
    <property type="entry name" value="Sig_transdc_resp-reg_receiver"/>
</dbReference>
<dbReference type="Gene3D" id="6.10.250.690">
    <property type="match status" value="1"/>
</dbReference>
<evidence type="ECO:0000256" key="5">
    <source>
        <dbReference type="ARBA" id="ARBA00024867"/>
    </source>
</evidence>
<evidence type="ECO:0000256" key="2">
    <source>
        <dbReference type="ARBA" id="ARBA00023015"/>
    </source>
</evidence>
<dbReference type="InterPro" id="IPR039420">
    <property type="entry name" value="WalR-like"/>
</dbReference>
<dbReference type="PROSITE" id="PS51755">
    <property type="entry name" value="OMPR_PHOB"/>
    <property type="match status" value="1"/>
</dbReference>
<dbReference type="SUPFAM" id="SSF46894">
    <property type="entry name" value="C-terminal effector domain of the bipartite response regulators"/>
    <property type="match status" value="1"/>
</dbReference>